<dbReference type="EMBL" id="JBIRUQ010000012">
    <property type="protein sequence ID" value="MFI1465054.1"/>
    <property type="molecule type" value="Genomic_DNA"/>
</dbReference>
<accession>A0ABW7TZ97</accession>
<feature type="transmembrane region" description="Helical" evidence="1">
    <location>
        <begin position="38"/>
        <end position="62"/>
    </location>
</feature>
<gene>
    <name evidence="2" type="ORF">ACH4WX_30450</name>
</gene>
<keyword evidence="1" id="KW-0812">Transmembrane</keyword>
<name>A0ABW7TZ97_9NOCA</name>
<keyword evidence="3" id="KW-1185">Reference proteome</keyword>
<sequence>MSIIALIALPIVMTFDRAGVETTVTRANPDLPPDQLEFAWIASLTYTYVLHFTNVAVFAWLGWKVLLGRRWARVTLTVVLVFVICAAMISATAGSMYLWAVVVGHLAHSAGLALLWIPPTVRAFFRTVSSTEQTPRLRAGTIVSSRPRLAEVERAAYSGSQRRRHSPTSAPPT</sequence>
<keyword evidence="1" id="KW-0472">Membrane</keyword>
<evidence type="ECO:0000313" key="3">
    <source>
        <dbReference type="Proteomes" id="UP001611263"/>
    </source>
</evidence>
<organism evidence="2 3">
    <name type="scientific">Nocardia carnea</name>
    <dbReference type="NCBI Taxonomy" id="37328"/>
    <lineage>
        <taxon>Bacteria</taxon>
        <taxon>Bacillati</taxon>
        <taxon>Actinomycetota</taxon>
        <taxon>Actinomycetes</taxon>
        <taxon>Mycobacteriales</taxon>
        <taxon>Nocardiaceae</taxon>
        <taxon>Nocardia</taxon>
    </lineage>
</organism>
<dbReference type="GeneID" id="93503176"/>
<evidence type="ECO:0000256" key="1">
    <source>
        <dbReference type="SAM" id="Phobius"/>
    </source>
</evidence>
<comment type="caution">
    <text evidence="2">The sequence shown here is derived from an EMBL/GenBank/DDBJ whole genome shotgun (WGS) entry which is preliminary data.</text>
</comment>
<feature type="transmembrane region" description="Helical" evidence="1">
    <location>
        <begin position="97"/>
        <end position="117"/>
    </location>
</feature>
<keyword evidence="1" id="KW-1133">Transmembrane helix</keyword>
<feature type="transmembrane region" description="Helical" evidence="1">
    <location>
        <begin position="74"/>
        <end position="91"/>
    </location>
</feature>
<dbReference type="RefSeq" id="WP_156052275.1">
    <property type="nucleotide sequence ID" value="NZ_JBIRUQ010000012.1"/>
</dbReference>
<evidence type="ECO:0000313" key="2">
    <source>
        <dbReference type="EMBL" id="MFI1465054.1"/>
    </source>
</evidence>
<protein>
    <submittedName>
        <fullName evidence="2">Uncharacterized protein</fullName>
    </submittedName>
</protein>
<reference evidence="2 3" key="1">
    <citation type="submission" date="2024-10" db="EMBL/GenBank/DDBJ databases">
        <title>The Natural Products Discovery Center: Release of the First 8490 Sequenced Strains for Exploring Actinobacteria Biosynthetic Diversity.</title>
        <authorList>
            <person name="Kalkreuter E."/>
            <person name="Kautsar S.A."/>
            <person name="Yang D."/>
            <person name="Bader C.D."/>
            <person name="Teijaro C.N."/>
            <person name="Fluegel L."/>
            <person name="Davis C.M."/>
            <person name="Simpson J.R."/>
            <person name="Lauterbach L."/>
            <person name="Steele A.D."/>
            <person name="Gui C."/>
            <person name="Meng S."/>
            <person name="Li G."/>
            <person name="Viehrig K."/>
            <person name="Ye F."/>
            <person name="Su P."/>
            <person name="Kiefer A.F."/>
            <person name="Nichols A."/>
            <person name="Cepeda A.J."/>
            <person name="Yan W."/>
            <person name="Fan B."/>
            <person name="Jiang Y."/>
            <person name="Adhikari A."/>
            <person name="Zheng C.-J."/>
            <person name="Schuster L."/>
            <person name="Cowan T.M."/>
            <person name="Smanski M.J."/>
            <person name="Chevrette M.G."/>
            <person name="De Carvalho L.P.S."/>
            <person name="Shen B."/>
        </authorList>
    </citation>
    <scope>NUCLEOTIDE SEQUENCE [LARGE SCALE GENOMIC DNA]</scope>
    <source>
        <strain evidence="2 3">NPDC020568</strain>
    </source>
</reference>
<proteinExistence type="predicted"/>
<dbReference type="Proteomes" id="UP001611263">
    <property type="component" value="Unassembled WGS sequence"/>
</dbReference>